<evidence type="ECO:0000256" key="5">
    <source>
        <dbReference type="ARBA" id="ARBA00022989"/>
    </source>
</evidence>
<feature type="compositionally biased region" description="Polar residues" evidence="8">
    <location>
        <begin position="110"/>
        <end position="119"/>
    </location>
</feature>
<feature type="transmembrane region" description="Helical" evidence="9">
    <location>
        <begin position="835"/>
        <end position="855"/>
    </location>
</feature>
<feature type="transmembrane region" description="Helical" evidence="9">
    <location>
        <begin position="732"/>
        <end position="751"/>
    </location>
</feature>
<evidence type="ECO:0000256" key="7">
    <source>
        <dbReference type="ARBA" id="ARBA00023136"/>
    </source>
</evidence>
<proteinExistence type="inferred from homology"/>
<dbReference type="InterPro" id="IPR002490">
    <property type="entry name" value="V-ATPase_116kDa_su"/>
</dbReference>
<dbReference type="GO" id="GO:0016471">
    <property type="term" value="C:vacuolar proton-transporting V-type ATPase complex"/>
    <property type="evidence" value="ECO:0007669"/>
    <property type="project" value="TreeGrafter"/>
</dbReference>
<comment type="subcellular location">
    <subcellularLocation>
        <location evidence="1">Membrane</location>
        <topology evidence="1">Multi-pass membrane protein</topology>
    </subcellularLocation>
</comment>
<feature type="compositionally biased region" description="Basic and acidic residues" evidence="8">
    <location>
        <begin position="35"/>
        <end position="51"/>
    </location>
</feature>
<evidence type="ECO:0000256" key="6">
    <source>
        <dbReference type="ARBA" id="ARBA00023065"/>
    </source>
</evidence>
<evidence type="ECO:0000313" key="10">
    <source>
        <dbReference type="EMBL" id="KAJ1719249.1"/>
    </source>
</evidence>
<dbReference type="Proteomes" id="UP001149813">
    <property type="component" value="Unassembled WGS sequence"/>
</dbReference>
<feature type="transmembrane region" description="Helical" evidence="9">
    <location>
        <begin position="935"/>
        <end position="953"/>
    </location>
</feature>
<dbReference type="PANTHER" id="PTHR11629:SF63">
    <property type="entry name" value="V-TYPE PROTON ATPASE SUBUNIT A"/>
    <property type="match status" value="1"/>
</dbReference>
<sequence>MTVEPSNLQPQDRLDVTSRRDLEQMFSGDYSSGRSLDRAAADMSLSEKRIGNESSQSDDGLGAMLGNLPEHAQLLSEIWEDDSYPFEALLGPDAQTTQQPEVRRRRSKPPSATTSSLTQPPALGWGVPSQQQQHQSWTQPVANFFSQPIPGVASASSQVHIPPLRSRKKTTSIFRSEVMSLVQLYIPSDVARYTVAQLGEMGLIQFRDLNQDVSAFQRSFVGDVRRFDEIERKLRYLQSKIVESDVDLYDFLDNDFISAARGPREIDEMEETVNAHEGRVLRLTAAYKEMQLTHVELVENKHVLEEVSSLFTEITGRQSTAPTAHGGTSGPLDSVPLLGRTDTMASRRSIGSMDAARGELAFDAEIGGMSVGHDINIGFITGVISRDRISTLERVLWRSLRGNMFLNYVDIEEPISDPRHEEPVYKSAFIVFAHGETLRDRATKIAESLGATLYNVDPSAERRQEELIDTMSRLDDLRQILENNRVARINELTSVSEQINTWFTVVRKEKAVYHALNLFNYDSNRNCLIAEGWCATNDIPAIQSALHVATEDAGSNVPTVLQELRTTKEPPTFVRTNRFTEGFQNIVDAYGVPKAGEVNPGLFTVITFPFLFALMFGDLGHGFLMTLCAALLCYYEKRLAWMAKDESLRMFYSGRYIVLLMGIFSMFTGFLYNDIFSRAMAPFASGWRWPTDAGGEGVVVEATKLGHTYPVGIDPAWHHASNSLLFTNSYKMKMSIVLGVIHMTLGICLQVPNALHFKKRINIIHVFVPQIIFLFSIFGYLVFVIILKWSTDWYARDAAGELTHISPPSLLNMLIYMFLRPGSVNESERMFSGQAFLQTLLLLTALVCVPWMLLVKPLILRNEHRKIVSEGYGRISSHVRVSTEADGMAGAVVLSEQEEMQADDFDFAEIMINQSIHTIEFCLNSISNTASYLRLWALSLAHAQLSEVLWSMIFQPTLKMSGVLQPVAIMFGFAVWFTLTFCILIGMEGLSAFLHALRLHWVEFNNKFYDGTGVKFEPFSFKAVLDEADEQ</sequence>
<evidence type="ECO:0000313" key="11">
    <source>
        <dbReference type="Proteomes" id="UP001149813"/>
    </source>
</evidence>
<dbReference type="GO" id="GO:0051117">
    <property type="term" value="F:ATPase binding"/>
    <property type="evidence" value="ECO:0007669"/>
    <property type="project" value="TreeGrafter"/>
</dbReference>
<keyword evidence="11" id="KW-1185">Reference proteome</keyword>
<dbReference type="PANTHER" id="PTHR11629">
    <property type="entry name" value="VACUOLAR PROTON ATPASES"/>
    <property type="match status" value="1"/>
</dbReference>
<gene>
    <name evidence="10" type="primary">VPH1</name>
    <name evidence="10" type="ORF">LPJ53_005954</name>
</gene>
<feature type="region of interest" description="Disordered" evidence="8">
    <location>
        <begin position="1"/>
        <end position="65"/>
    </location>
</feature>
<dbReference type="AlphaFoldDB" id="A0A9W7XRD0"/>
<feature type="region of interest" description="Disordered" evidence="8">
    <location>
        <begin position="91"/>
        <end position="138"/>
    </location>
</feature>
<keyword evidence="7 9" id="KW-0472">Membrane</keyword>
<organism evidence="10 11">
    <name type="scientific">Coemansia erecta</name>
    <dbReference type="NCBI Taxonomy" id="147472"/>
    <lineage>
        <taxon>Eukaryota</taxon>
        <taxon>Fungi</taxon>
        <taxon>Fungi incertae sedis</taxon>
        <taxon>Zoopagomycota</taxon>
        <taxon>Kickxellomycotina</taxon>
        <taxon>Kickxellomycetes</taxon>
        <taxon>Kickxellales</taxon>
        <taxon>Kickxellaceae</taxon>
        <taxon>Coemansia</taxon>
    </lineage>
</organism>
<evidence type="ECO:0000256" key="8">
    <source>
        <dbReference type="SAM" id="MobiDB-lite"/>
    </source>
</evidence>
<keyword evidence="6" id="KW-0406">Ion transport</keyword>
<keyword evidence="3" id="KW-0813">Transport</keyword>
<feature type="transmembrane region" description="Helical" evidence="9">
    <location>
        <begin position="610"/>
        <end position="635"/>
    </location>
</feature>
<reference evidence="10" key="1">
    <citation type="submission" date="2022-07" db="EMBL/GenBank/DDBJ databases">
        <title>Phylogenomic reconstructions and comparative analyses of Kickxellomycotina fungi.</title>
        <authorList>
            <person name="Reynolds N.K."/>
            <person name="Stajich J.E."/>
            <person name="Barry K."/>
            <person name="Grigoriev I.V."/>
            <person name="Crous P."/>
            <person name="Smith M.E."/>
        </authorList>
    </citation>
    <scope>NUCLEOTIDE SEQUENCE</scope>
    <source>
        <strain evidence="10">NBRC 32514</strain>
    </source>
</reference>
<keyword evidence="5 9" id="KW-1133">Transmembrane helix</keyword>
<feature type="compositionally biased region" description="Low complexity" evidence="8">
    <location>
        <begin position="124"/>
        <end position="138"/>
    </location>
</feature>
<dbReference type="Pfam" id="PF01496">
    <property type="entry name" value="V_ATPase_I"/>
    <property type="match status" value="1"/>
</dbReference>
<dbReference type="GO" id="GO:0046961">
    <property type="term" value="F:proton-transporting ATPase activity, rotational mechanism"/>
    <property type="evidence" value="ECO:0007669"/>
    <property type="project" value="InterPro"/>
</dbReference>
<comment type="similarity">
    <text evidence="2">Belongs to the V-ATPase 116 kDa subunit family.</text>
</comment>
<feature type="transmembrane region" description="Helical" evidence="9">
    <location>
        <begin position="763"/>
        <end position="787"/>
    </location>
</feature>
<evidence type="ECO:0000256" key="3">
    <source>
        <dbReference type="ARBA" id="ARBA00022448"/>
    </source>
</evidence>
<dbReference type="GO" id="GO:0000329">
    <property type="term" value="C:fungal-type vacuole membrane"/>
    <property type="evidence" value="ECO:0007669"/>
    <property type="project" value="TreeGrafter"/>
</dbReference>
<feature type="compositionally biased region" description="Basic and acidic residues" evidence="8">
    <location>
        <begin position="12"/>
        <end position="23"/>
    </location>
</feature>
<evidence type="ECO:0000256" key="1">
    <source>
        <dbReference type="ARBA" id="ARBA00004141"/>
    </source>
</evidence>
<protein>
    <submittedName>
        <fullName evidence="10">H(+)-transporting V0 sector ATPase subunit a</fullName>
    </submittedName>
</protein>
<keyword evidence="4 9" id="KW-0812">Transmembrane</keyword>
<feature type="compositionally biased region" description="Polar residues" evidence="8">
    <location>
        <begin position="1"/>
        <end position="10"/>
    </location>
</feature>
<evidence type="ECO:0000256" key="2">
    <source>
        <dbReference type="ARBA" id="ARBA00009904"/>
    </source>
</evidence>
<accession>A0A9W7XRD0</accession>
<evidence type="ECO:0000256" key="9">
    <source>
        <dbReference type="SAM" id="Phobius"/>
    </source>
</evidence>
<dbReference type="GO" id="GO:0007035">
    <property type="term" value="P:vacuolar acidification"/>
    <property type="evidence" value="ECO:0007669"/>
    <property type="project" value="TreeGrafter"/>
</dbReference>
<comment type="caution">
    <text evidence="10">The sequence shown here is derived from an EMBL/GenBank/DDBJ whole genome shotgun (WGS) entry which is preliminary data.</text>
</comment>
<feature type="transmembrane region" description="Helical" evidence="9">
    <location>
        <begin position="973"/>
        <end position="997"/>
    </location>
</feature>
<dbReference type="GO" id="GO:0033179">
    <property type="term" value="C:proton-transporting V-type ATPase, V0 domain"/>
    <property type="evidence" value="ECO:0007669"/>
    <property type="project" value="InterPro"/>
</dbReference>
<name>A0A9W7XRD0_9FUNG</name>
<evidence type="ECO:0000256" key="4">
    <source>
        <dbReference type="ARBA" id="ARBA00022692"/>
    </source>
</evidence>
<feature type="transmembrane region" description="Helical" evidence="9">
    <location>
        <begin position="656"/>
        <end position="673"/>
    </location>
</feature>
<dbReference type="EMBL" id="JANBOJ010000442">
    <property type="protein sequence ID" value="KAJ1719249.1"/>
    <property type="molecule type" value="Genomic_DNA"/>
</dbReference>
<dbReference type="OrthoDB" id="10264220at2759"/>